<comment type="subcellular location">
    <subcellularLocation>
        <location evidence="1">Cell envelope</location>
    </subcellularLocation>
</comment>
<dbReference type="PATRIC" id="fig|220754.4.peg.240"/>
<comment type="caution">
    <text evidence="5">The sequence shown here is derived from an EMBL/GenBank/DDBJ whole genome shotgun (WGS) entry which is preliminary data.</text>
</comment>
<keyword evidence="3" id="KW-0813">Transport</keyword>
<dbReference type="AlphaFoldDB" id="A0A0C2WA28"/>
<keyword evidence="4" id="KW-0732">Signal</keyword>
<dbReference type="SUPFAM" id="SSF53850">
    <property type="entry name" value="Periplasmic binding protein-like II"/>
    <property type="match status" value="1"/>
</dbReference>
<protein>
    <submittedName>
        <fullName evidence="5">Extracellular solute-binding protein family 1</fullName>
    </submittedName>
</protein>
<evidence type="ECO:0000256" key="1">
    <source>
        <dbReference type="ARBA" id="ARBA00004196"/>
    </source>
</evidence>
<evidence type="ECO:0000256" key="3">
    <source>
        <dbReference type="ARBA" id="ARBA00022448"/>
    </source>
</evidence>
<accession>A0A0C2WA28</accession>
<reference evidence="5 6" key="1">
    <citation type="submission" date="2015-01" db="EMBL/GenBank/DDBJ databases">
        <title>Jeotgalibacillus campisalis genome sequencing.</title>
        <authorList>
            <person name="Goh K.M."/>
            <person name="Chan K.-G."/>
            <person name="Yaakop A.S."/>
            <person name="Ee R."/>
            <person name="Gan H.M."/>
            <person name="Chan C.S."/>
        </authorList>
    </citation>
    <scope>NUCLEOTIDE SEQUENCE [LARGE SCALE GENOMIC DNA]</scope>
    <source>
        <strain evidence="5 6">SF-57</strain>
    </source>
</reference>
<dbReference type="GO" id="GO:0030313">
    <property type="term" value="C:cell envelope"/>
    <property type="evidence" value="ECO:0007669"/>
    <property type="project" value="UniProtKB-SubCell"/>
</dbReference>
<dbReference type="Pfam" id="PF01547">
    <property type="entry name" value="SBP_bac_1"/>
    <property type="match status" value="1"/>
</dbReference>
<dbReference type="PANTHER" id="PTHR43649:SF31">
    <property type="entry name" value="SN-GLYCEROL-3-PHOSPHATE-BINDING PERIPLASMIC PROTEIN UGPB"/>
    <property type="match status" value="1"/>
</dbReference>
<keyword evidence="6" id="KW-1185">Reference proteome</keyword>
<dbReference type="PROSITE" id="PS51257">
    <property type="entry name" value="PROKAR_LIPOPROTEIN"/>
    <property type="match status" value="1"/>
</dbReference>
<evidence type="ECO:0000313" key="6">
    <source>
        <dbReference type="Proteomes" id="UP000031972"/>
    </source>
</evidence>
<dbReference type="RefSeq" id="WP_052476644.1">
    <property type="nucleotide sequence ID" value="NZ_JXRR01000001.1"/>
</dbReference>
<organism evidence="5 6">
    <name type="scientific">Jeotgalibacillus campisalis</name>
    <dbReference type="NCBI Taxonomy" id="220754"/>
    <lineage>
        <taxon>Bacteria</taxon>
        <taxon>Bacillati</taxon>
        <taxon>Bacillota</taxon>
        <taxon>Bacilli</taxon>
        <taxon>Bacillales</taxon>
        <taxon>Caryophanaceae</taxon>
        <taxon>Jeotgalibacillus</taxon>
    </lineage>
</organism>
<dbReference type="EMBL" id="JXRR01000001">
    <property type="protein sequence ID" value="KIL52908.1"/>
    <property type="molecule type" value="Genomic_DNA"/>
</dbReference>
<dbReference type="OrthoDB" id="383889at2"/>
<dbReference type="InterPro" id="IPR006059">
    <property type="entry name" value="SBP"/>
</dbReference>
<proteinExistence type="inferred from homology"/>
<dbReference type="Gene3D" id="3.40.190.10">
    <property type="entry name" value="Periplasmic binding protein-like II"/>
    <property type="match status" value="1"/>
</dbReference>
<evidence type="ECO:0000313" key="5">
    <source>
        <dbReference type="EMBL" id="KIL52908.1"/>
    </source>
</evidence>
<name>A0A0C2WA28_9BACL</name>
<comment type="similarity">
    <text evidence="2">Belongs to the bacterial solute-binding protein 1 family.</text>
</comment>
<gene>
    <name evidence="5" type="ORF">KR50_02370</name>
</gene>
<evidence type="ECO:0000256" key="2">
    <source>
        <dbReference type="ARBA" id="ARBA00008520"/>
    </source>
</evidence>
<dbReference type="PANTHER" id="PTHR43649">
    <property type="entry name" value="ARABINOSE-BINDING PROTEIN-RELATED"/>
    <property type="match status" value="1"/>
</dbReference>
<sequence length="453" mass="49852">MKKFWSILGVGTLSFALIACSDEESSSTEEGSEEEVTIKVASWTFGTEEEMNLDRMMLDAFEEAHPNITVEIDETISADDWNGTLSAAASSGAMPDVFAIPQVPTAIANEWVMDLTDLTAEDDDFAAIPEVVKETTMHNDQVVALPVAQHFLGYFVNKDLFNEANLDVPQYGPDIQTFTDAIADVTNISNGVAGTNHPFAIPDWYPSAANDQLGWFTFNEGSYELDGQEFRDAVALASDIISNKYGYETLTDEEKANFQGEDPEQVWQQGGVALKWDGTWGTASMLENLDYEWDFIGIPGGRTVIVNDYMGISKSTENAEAAYEFIKFMSFGEEGYMKRVELAEAEGKALNSLPVTTNEAMLDAYFDILEVPGVRLAYENLENGITEPVKIVPGFAQSRWEAPTGVEVGDIPNANVSELVDAFTRGTLKLEDYAQQLDTLAEQSYEEAASNLE</sequence>
<dbReference type="Proteomes" id="UP000031972">
    <property type="component" value="Unassembled WGS sequence"/>
</dbReference>
<evidence type="ECO:0000256" key="4">
    <source>
        <dbReference type="ARBA" id="ARBA00022729"/>
    </source>
</evidence>
<dbReference type="InterPro" id="IPR050490">
    <property type="entry name" value="Bact_solute-bd_prot1"/>
</dbReference>